<organism evidence="7 8">
    <name type="scientific">Amycolatopsis rifamycinica</name>
    <dbReference type="NCBI Taxonomy" id="287986"/>
    <lineage>
        <taxon>Bacteria</taxon>
        <taxon>Bacillati</taxon>
        <taxon>Actinomycetota</taxon>
        <taxon>Actinomycetes</taxon>
        <taxon>Pseudonocardiales</taxon>
        <taxon>Pseudonocardiaceae</taxon>
        <taxon>Amycolatopsis</taxon>
    </lineage>
</organism>
<evidence type="ECO:0000313" key="7">
    <source>
        <dbReference type="EMBL" id="KDN23222.1"/>
    </source>
</evidence>
<evidence type="ECO:0000313" key="8">
    <source>
        <dbReference type="Proteomes" id="UP000027345"/>
    </source>
</evidence>
<keyword evidence="4" id="KW-0749">Sporulation</keyword>
<dbReference type="InterPro" id="IPR038658">
    <property type="entry name" value="SsgB_sf"/>
</dbReference>
<reference evidence="7 8" key="1">
    <citation type="submission" date="2014-05" db="EMBL/GenBank/DDBJ databases">
        <title>Draft genome sequence of Amycolatopsis rifamycinica DSM 46095.</title>
        <authorList>
            <person name="Lal R."/>
            <person name="Saxena A."/>
            <person name="Kumari R."/>
            <person name="Mukherjee U."/>
            <person name="Singh P."/>
            <person name="Sangwan N."/>
            <person name="Mahato N.K."/>
        </authorList>
    </citation>
    <scope>NUCLEOTIDE SEQUENCE [LARGE SCALE GENOMIC DNA]</scope>
    <source>
        <strain evidence="7 8">DSM 46095</strain>
    </source>
</reference>
<dbReference type="EMBL" id="JMQI01000011">
    <property type="protein sequence ID" value="KDN23222.1"/>
    <property type="molecule type" value="Genomic_DNA"/>
</dbReference>
<keyword evidence="3" id="KW-0132">Cell division</keyword>
<accession>A0A066UBK2</accession>
<dbReference type="GO" id="GO:0030435">
    <property type="term" value="P:sporulation resulting in formation of a cellular spore"/>
    <property type="evidence" value="ECO:0007669"/>
    <property type="project" value="UniProtKB-KW"/>
</dbReference>
<comment type="caution">
    <text evidence="7">The sequence shown here is derived from an EMBL/GenBank/DDBJ whole genome shotgun (WGS) entry which is preliminary data.</text>
</comment>
<evidence type="ECO:0008006" key="9">
    <source>
        <dbReference type="Google" id="ProtNLM"/>
    </source>
</evidence>
<sequence>MVMTQVRFPCSVWLLGRGTVEGFWEYSTADPWAVTLHLDGQRWIFARELLRAGLAEPAGDGDVQVMPDTGGNPRVLNVLLRSPSGAARLPVARDTVASLLEASYALVPAGCEAAAVDWPAEWARLADTGPAAA</sequence>
<name>A0A066UBK2_9PSEU</name>
<evidence type="ECO:0000256" key="5">
    <source>
        <dbReference type="ARBA" id="ARBA00023210"/>
    </source>
</evidence>
<gene>
    <name evidence="7" type="ORF">DV20_05755</name>
</gene>
<comment type="similarity">
    <text evidence="2">Belongs to the SsgA family.</text>
</comment>
<evidence type="ECO:0000256" key="1">
    <source>
        <dbReference type="ARBA" id="ARBA00004431"/>
    </source>
</evidence>
<dbReference type="GO" id="GO:0030428">
    <property type="term" value="C:cell septum"/>
    <property type="evidence" value="ECO:0007669"/>
    <property type="project" value="UniProtKB-SubCell"/>
</dbReference>
<dbReference type="Pfam" id="PF04686">
    <property type="entry name" value="SsgA"/>
    <property type="match status" value="1"/>
</dbReference>
<proteinExistence type="inferred from homology"/>
<dbReference type="Gene3D" id="2.30.31.20">
    <property type="entry name" value="Sporulation-specific cell division protein SsgB"/>
    <property type="match status" value="1"/>
</dbReference>
<keyword evidence="6" id="KW-0131">Cell cycle</keyword>
<evidence type="ECO:0000256" key="3">
    <source>
        <dbReference type="ARBA" id="ARBA00022618"/>
    </source>
</evidence>
<dbReference type="InterPro" id="IPR006776">
    <property type="entry name" value="SsgB"/>
</dbReference>
<comment type="subcellular location">
    <subcellularLocation>
        <location evidence="1">Cell septum</location>
    </subcellularLocation>
</comment>
<evidence type="ECO:0000256" key="4">
    <source>
        <dbReference type="ARBA" id="ARBA00022969"/>
    </source>
</evidence>
<keyword evidence="5" id="KW-0717">Septation</keyword>
<dbReference type="AlphaFoldDB" id="A0A066UBK2"/>
<protein>
    <recommendedName>
        <fullName evidence="9">Sporulation and cell division protein SsgA</fullName>
    </recommendedName>
</protein>
<evidence type="ECO:0000256" key="2">
    <source>
        <dbReference type="ARBA" id="ARBA00009323"/>
    </source>
</evidence>
<dbReference type="Proteomes" id="UP000027345">
    <property type="component" value="Unassembled WGS sequence"/>
</dbReference>
<dbReference type="STRING" id="287986.DV20_05755"/>
<dbReference type="GO" id="GO:0000917">
    <property type="term" value="P:division septum assembly"/>
    <property type="evidence" value="ECO:0007669"/>
    <property type="project" value="UniProtKB-KW"/>
</dbReference>
<keyword evidence="8" id="KW-1185">Reference proteome</keyword>
<evidence type="ECO:0000256" key="6">
    <source>
        <dbReference type="ARBA" id="ARBA00023306"/>
    </source>
</evidence>